<gene>
    <name evidence="2" type="ORF">COY16_00860</name>
</gene>
<proteinExistence type="predicted"/>
<reference evidence="3" key="1">
    <citation type="submission" date="2017-09" db="EMBL/GenBank/DDBJ databases">
        <title>Depth-based differentiation of microbial function through sediment-hosted aquifers and enrichment of novel symbionts in the deep terrestrial subsurface.</title>
        <authorList>
            <person name="Probst A.J."/>
            <person name="Ladd B."/>
            <person name="Jarett J.K."/>
            <person name="Geller-Mcgrath D.E."/>
            <person name="Sieber C.M.K."/>
            <person name="Emerson J.B."/>
            <person name="Anantharaman K."/>
            <person name="Thomas B.C."/>
            <person name="Malmstrom R."/>
            <person name="Stieglmeier M."/>
            <person name="Klingl A."/>
            <person name="Woyke T."/>
            <person name="Ryan C.M."/>
            <person name="Banfield J.F."/>
        </authorList>
    </citation>
    <scope>NUCLEOTIDE SEQUENCE [LARGE SCALE GENOMIC DNA]</scope>
</reference>
<name>A0A2M7U199_9BACT</name>
<dbReference type="AlphaFoldDB" id="A0A2M7U199"/>
<feature type="compositionally biased region" description="Basic and acidic residues" evidence="1">
    <location>
        <begin position="29"/>
        <end position="44"/>
    </location>
</feature>
<evidence type="ECO:0000256" key="1">
    <source>
        <dbReference type="SAM" id="MobiDB-lite"/>
    </source>
</evidence>
<feature type="non-terminal residue" evidence="2">
    <location>
        <position position="1"/>
    </location>
</feature>
<organism evidence="2 3">
    <name type="scientific">Candidatus Roizmanbacteria bacterium CG_4_10_14_0_2_um_filter_39_13</name>
    <dbReference type="NCBI Taxonomy" id="1974825"/>
    <lineage>
        <taxon>Bacteria</taxon>
        <taxon>Candidatus Roizmaniibacteriota</taxon>
    </lineage>
</organism>
<evidence type="ECO:0000313" key="2">
    <source>
        <dbReference type="EMBL" id="PIZ63848.1"/>
    </source>
</evidence>
<feature type="region of interest" description="Disordered" evidence="1">
    <location>
        <begin position="1"/>
        <end position="44"/>
    </location>
</feature>
<evidence type="ECO:0000313" key="3">
    <source>
        <dbReference type="Proteomes" id="UP000228503"/>
    </source>
</evidence>
<dbReference type="Proteomes" id="UP000228503">
    <property type="component" value="Unassembled WGS sequence"/>
</dbReference>
<protein>
    <submittedName>
        <fullName evidence="2">Uncharacterized protein</fullName>
    </submittedName>
</protein>
<sequence>DPVDSATPPRDEQAEETDTTAPPEPAQTEQRERPPVLPKRQENEIRSIGELLIEESIMKHDQEVAKAGEKPEDIAAKKTELSERSRANHVIQTIQWLRTDTRDFTTADSTKGFSFEDDTLPIFIDGEEKKIQYVAKFDGDNVQCFTEHSNPITISRSALERALIINERAALQDNVSPAARDGLAAYIDALDADMRGETYQLPENAQTIIETATPSTGMVLSESMRSAIDAHHKKGKLTDAEQEQMHKMLDGTLIADPDIVAHLLHRLDATPEKLTQLSSLKKSIEAEIEAQQKLGGHAAEAEVVNLTTRLTQVKEELAIYETYPASEEAVKELVFNLYNGKLPIANPERLNAAIRDDDFDKFFDELIEEGELSPEEEEKFSKLKSTIKVLGIGGAAVIALMIMQAVQAK</sequence>
<comment type="caution">
    <text evidence="2">The sequence shown here is derived from an EMBL/GenBank/DDBJ whole genome shotgun (WGS) entry which is preliminary data.</text>
</comment>
<dbReference type="EMBL" id="PFOB01000012">
    <property type="protein sequence ID" value="PIZ63848.1"/>
    <property type="molecule type" value="Genomic_DNA"/>
</dbReference>
<accession>A0A2M7U199</accession>